<feature type="chain" id="PRO_5013391999" description="Glycine zipper domain-containing protein" evidence="2">
    <location>
        <begin position="22"/>
        <end position="250"/>
    </location>
</feature>
<evidence type="ECO:0000256" key="2">
    <source>
        <dbReference type="SAM" id="SignalP"/>
    </source>
</evidence>
<feature type="coiled-coil region" evidence="1">
    <location>
        <begin position="180"/>
        <end position="214"/>
    </location>
</feature>
<accession>A0A1Z5JM36</accession>
<dbReference type="Proteomes" id="UP000198406">
    <property type="component" value="Unassembled WGS sequence"/>
</dbReference>
<evidence type="ECO:0000313" key="4">
    <source>
        <dbReference type="Proteomes" id="UP000198406"/>
    </source>
</evidence>
<dbReference type="EMBL" id="BDSP01000087">
    <property type="protein sequence ID" value="GAX14922.1"/>
    <property type="molecule type" value="Genomic_DNA"/>
</dbReference>
<dbReference type="AlphaFoldDB" id="A0A1Z5JM36"/>
<evidence type="ECO:0008006" key="5">
    <source>
        <dbReference type="Google" id="ProtNLM"/>
    </source>
</evidence>
<organism evidence="3 4">
    <name type="scientific">Fistulifera solaris</name>
    <name type="common">Oleaginous diatom</name>
    <dbReference type="NCBI Taxonomy" id="1519565"/>
    <lineage>
        <taxon>Eukaryota</taxon>
        <taxon>Sar</taxon>
        <taxon>Stramenopiles</taxon>
        <taxon>Ochrophyta</taxon>
        <taxon>Bacillariophyta</taxon>
        <taxon>Bacillariophyceae</taxon>
        <taxon>Bacillariophycidae</taxon>
        <taxon>Naviculales</taxon>
        <taxon>Naviculaceae</taxon>
        <taxon>Fistulifera</taxon>
    </lineage>
</organism>
<dbReference type="OrthoDB" id="43368at2759"/>
<evidence type="ECO:0000256" key="1">
    <source>
        <dbReference type="SAM" id="Coils"/>
    </source>
</evidence>
<proteinExistence type="predicted"/>
<name>A0A1Z5JM36_FISSO</name>
<evidence type="ECO:0000313" key="3">
    <source>
        <dbReference type="EMBL" id="GAX14922.1"/>
    </source>
</evidence>
<feature type="signal peptide" evidence="2">
    <location>
        <begin position="1"/>
        <end position="21"/>
    </location>
</feature>
<gene>
    <name evidence="3" type="ORF">FisN_12Lh380</name>
</gene>
<protein>
    <recommendedName>
        <fullName evidence="5">Glycine zipper domain-containing protein</fullName>
    </recommendedName>
</protein>
<reference evidence="3 4" key="1">
    <citation type="journal article" date="2015" name="Plant Cell">
        <title>Oil accumulation by the oleaginous diatom Fistulifera solaris as revealed by the genome and transcriptome.</title>
        <authorList>
            <person name="Tanaka T."/>
            <person name="Maeda Y."/>
            <person name="Veluchamy A."/>
            <person name="Tanaka M."/>
            <person name="Abida H."/>
            <person name="Marechal E."/>
            <person name="Bowler C."/>
            <person name="Muto M."/>
            <person name="Sunaga Y."/>
            <person name="Tanaka M."/>
            <person name="Yoshino T."/>
            <person name="Taniguchi T."/>
            <person name="Fukuda Y."/>
            <person name="Nemoto M."/>
            <person name="Matsumoto M."/>
            <person name="Wong P.S."/>
            <person name="Aburatani S."/>
            <person name="Fujibuchi W."/>
        </authorList>
    </citation>
    <scope>NUCLEOTIDE SEQUENCE [LARGE SCALE GENOMIC DNA]</scope>
    <source>
        <strain evidence="3 4">JPCC DA0580</strain>
    </source>
</reference>
<keyword evidence="1" id="KW-0175">Coiled coil</keyword>
<feature type="coiled-coil region" evidence="1">
    <location>
        <begin position="116"/>
        <end position="153"/>
    </location>
</feature>
<keyword evidence="2" id="KW-0732">Signal</keyword>
<comment type="caution">
    <text evidence="3">The sequence shown here is derived from an EMBL/GenBank/DDBJ whole genome shotgun (WGS) entry which is preliminary data.</text>
</comment>
<sequence length="250" mass="27459">MGSRALLLLFVPLLFGRVSSAFILQQKPISYPHELRVKDLEKDIEERSRRNAKGGAGEVAAGAVLGGLLGGPFGALFGASIGSNFGAKGALERARREEMERLGVTEEMLQSARNVGAALERSLEGLKATRESLETQQLNARRLDAKVEELYDKAKSALSSGDEDAAKRFLLERTSVQDKLKRVLMQCAEEKRRYEQLESNVSILEEKAIEVNTLLQRTIGAKAVVDTGNLGFSLSKEDPLLQKFRDLGIE</sequence>
<keyword evidence="4" id="KW-1185">Reference proteome</keyword>
<dbReference type="InParanoid" id="A0A1Z5JM36"/>